<evidence type="ECO:0000259" key="6">
    <source>
        <dbReference type="Pfam" id="PF04892"/>
    </source>
</evidence>
<keyword evidence="2 5" id="KW-0812">Transmembrane</keyword>
<feature type="transmembrane region" description="Helical" evidence="5">
    <location>
        <begin position="288"/>
        <end position="311"/>
    </location>
</feature>
<dbReference type="InterPro" id="IPR006976">
    <property type="entry name" value="VanZ-like"/>
</dbReference>
<dbReference type="GO" id="GO:0016020">
    <property type="term" value="C:membrane"/>
    <property type="evidence" value="ECO:0007669"/>
    <property type="project" value="UniProtKB-SubCell"/>
</dbReference>
<evidence type="ECO:0000259" key="7">
    <source>
        <dbReference type="Pfam" id="PF06271"/>
    </source>
</evidence>
<comment type="subcellular location">
    <subcellularLocation>
        <location evidence="1">Membrane</location>
        <topology evidence="1">Multi-pass membrane protein</topology>
    </subcellularLocation>
</comment>
<feature type="transmembrane region" description="Helical" evidence="5">
    <location>
        <begin position="177"/>
        <end position="201"/>
    </location>
</feature>
<feature type="transmembrane region" description="Helical" evidence="5">
    <location>
        <begin position="113"/>
        <end position="135"/>
    </location>
</feature>
<evidence type="ECO:0000256" key="1">
    <source>
        <dbReference type="ARBA" id="ARBA00004141"/>
    </source>
</evidence>
<keyword evidence="9" id="KW-1185">Reference proteome</keyword>
<dbReference type="InterPro" id="IPR021192">
    <property type="entry name" value="UCP031578_Vanz/RDD"/>
</dbReference>
<proteinExistence type="predicted"/>
<gene>
    <name evidence="8" type="ORF">EJ419_00120</name>
</gene>
<evidence type="ECO:0000313" key="9">
    <source>
        <dbReference type="Proteomes" id="UP000291289"/>
    </source>
</evidence>
<comment type="caution">
    <text evidence="8">The sequence shown here is derived from an EMBL/GenBank/DDBJ whole genome shotgun (WGS) entry which is preliminary data.</text>
</comment>
<keyword evidence="3 5" id="KW-1133">Transmembrane helix</keyword>
<organism evidence="8 9">
    <name type="scientific">Alloscardovia theropitheci</name>
    <dbReference type="NCBI Taxonomy" id="2496842"/>
    <lineage>
        <taxon>Bacteria</taxon>
        <taxon>Bacillati</taxon>
        <taxon>Actinomycetota</taxon>
        <taxon>Actinomycetes</taxon>
        <taxon>Bifidobacteriales</taxon>
        <taxon>Bifidobacteriaceae</taxon>
        <taxon>Alloscardovia</taxon>
    </lineage>
</organism>
<feature type="transmembrane region" description="Helical" evidence="5">
    <location>
        <begin position="43"/>
        <end position="63"/>
    </location>
</feature>
<feature type="transmembrane region" description="Helical" evidence="5">
    <location>
        <begin position="142"/>
        <end position="165"/>
    </location>
</feature>
<feature type="transmembrane region" description="Helical" evidence="5">
    <location>
        <begin position="221"/>
        <end position="241"/>
    </location>
</feature>
<accession>A0A4R0R1L8</accession>
<dbReference type="PANTHER" id="PTHR36834">
    <property type="entry name" value="MEMBRANE PROTEIN-RELATED"/>
    <property type="match status" value="1"/>
</dbReference>
<dbReference type="EMBL" id="RXLP01000001">
    <property type="protein sequence ID" value="TCD55046.1"/>
    <property type="molecule type" value="Genomic_DNA"/>
</dbReference>
<evidence type="ECO:0000256" key="2">
    <source>
        <dbReference type="ARBA" id="ARBA00022692"/>
    </source>
</evidence>
<evidence type="ECO:0000256" key="4">
    <source>
        <dbReference type="ARBA" id="ARBA00023136"/>
    </source>
</evidence>
<protein>
    <submittedName>
        <fullName evidence="8">Permease</fullName>
    </submittedName>
</protein>
<name>A0A4R0R1L8_9BIFI</name>
<feature type="domain" description="RDD" evidence="7">
    <location>
        <begin position="216"/>
        <end position="359"/>
    </location>
</feature>
<dbReference type="Pfam" id="PF06271">
    <property type="entry name" value="RDD"/>
    <property type="match status" value="1"/>
</dbReference>
<feature type="transmembrane region" description="Helical" evidence="5">
    <location>
        <begin position="247"/>
        <end position="267"/>
    </location>
</feature>
<dbReference type="PIRSF" id="PIRSF031578">
    <property type="entry name" value="Uncharacterised_Vanz_RDD-cont"/>
    <property type="match status" value="1"/>
</dbReference>
<dbReference type="InterPro" id="IPR053150">
    <property type="entry name" value="Teicoplanin_resist-assoc"/>
</dbReference>
<reference evidence="8 9" key="1">
    <citation type="submission" date="2018-12" db="EMBL/GenBank/DDBJ databases">
        <title>Alloscrdovia theropitheci sp. nov: a novel taxon from the feces of the bleeding-herat monkey (Theropithecus geleda).</title>
        <authorList>
            <person name="Modesto M."/>
        </authorList>
    </citation>
    <scope>NUCLEOTIDE SEQUENCE [LARGE SCALE GENOMIC DNA]</scope>
    <source>
        <strain evidence="8 9">GLDI4/2</strain>
    </source>
</reference>
<feature type="domain" description="VanZ-like" evidence="6">
    <location>
        <begin position="48"/>
        <end position="194"/>
    </location>
</feature>
<feature type="transmembrane region" description="Helical" evidence="5">
    <location>
        <begin position="12"/>
        <end position="31"/>
    </location>
</feature>
<dbReference type="Proteomes" id="UP000291289">
    <property type="component" value="Unassembled WGS sequence"/>
</dbReference>
<dbReference type="InterPro" id="IPR010432">
    <property type="entry name" value="RDD"/>
</dbReference>
<dbReference type="RefSeq" id="WP_131282896.1">
    <property type="nucleotide sequence ID" value="NZ_RXLP01000001.1"/>
</dbReference>
<dbReference type="PANTHER" id="PTHR36834:SF1">
    <property type="entry name" value="INTEGRAL MEMBRANE PROTEIN"/>
    <property type="match status" value="1"/>
</dbReference>
<evidence type="ECO:0000256" key="3">
    <source>
        <dbReference type="ARBA" id="ARBA00022989"/>
    </source>
</evidence>
<dbReference type="OrthoDB" id="4822551at2"/>
<dbReference type="Pfam" id="PF04892">
    <property type="entry name" value="VanZ"/>
    <property type="match status" value="1"/>
</dbReference>
<sequence length="377" mass="43724">MSAYLGPLRTAVIAFPFIAALIVLPVYIYQYRKFGFVNKLRLATIYAFVLYMICAYFLVILPLPSTRDIISLLGTNRQTYDLVPFSSIHDIINETQVMWSNPHTYIHLLKERAFLQVAFNFLLTVPFGVFMRYLFNRKLGQTILFTFCLTLFFEISQLTGLFWIYNAPYRLFSVDDLIQNTCGGILGYIVTPIITWFIPSLEDVDRKKERKINSVGTIRRLVAMAIDLFVVDFITGILSSVTMMQSLQWVFFIAILILYFITFAYITQGFTIGKWLLRLRLANDDGRLYLWPLIVRETTFFGAVWGMNRLFTFLLNSVQNHPIIMLGLFLIAALYNVILVINFLWNIRSREFFHDRLSGVTDIAVAPHRSSYNATKE</sequence>
<evidence type="ECO:0000313" key="8">
    <source>
        <dbReference type="EMBL" id="TCD55046.1"/>
    </source>
</evidence>
<dbReference type="AlphaFoldDB" id="A0A4R0R1L8"/>
<evidence type="ECO:0000256" key="5">
    <source>
        <dbReference type="SAM" id="Phobius"/>
    </source>
</evidence>
<keyword evidence="4 5" id="KW-0472">Membrane</keyword>
<feature type="transmembrane region" description="Helical" evidence="5">
    <location>
        <begin position="323"/>
        <end position="345"/>
    </location>
</feature>